<evidence type="ECO:0000313" key="4">
    <source>
        <dbReference type="WBParaSite" id="HPBE_0001375301-mRNA-1"/>
    </source>
</evidence>
<keyword evidence="1" id="KW-0472">Membrane</keyword>
<evidence type="ECO:0000256" key="1">
    <source>
        <dbReference type="SAM" id="Phobius"/>
    </source>
</evidence>
<evidence type="ECO:0000259" key="2">
    <source>
        <dbReference type="PROSITE" id="PS51034"/>
    </source>
</evidence>
<keyword evidence="1" id="KW-1133">Transmembrane helix</keyword>
<protein>
    <submittedName>
        <fullName evidence="4">ZP domain-containing protein</fullName>
    </submittedName>
</protein>
<name>A0A183FYL7_HELPZ</name>
<evidence type="ECO:0000313" key="3">
    <source>
        <dbReference type="Proteomes" id="UP000050761"/>
    </source>
</evidence>
<dbReference type="AlphaFoldDB" id="A0A183FYL7"/>
<organism evidence="3 4">
    <name type="scientific">Heligmosomoides polygyrus</name>
    <name type="common">Parasitic roundworm</name>
    <dbReference type="NCBI Taxonomy" id="6339"/>
    <lineage>
        <taxon>Eukaryota</taxon>
        <taxon>Metazoa</taxon>
        <taxon>Ecdysozoa</taxon>
        <taxon>Nematoda</taxon>
        <taxon>Chromadorea</taxon>
        <taxon>Rhabditida</taxon>
        <taxon>Rhabditina</taxon>
        <taxon>Rhabditomorpha</taxon>
        <taxon>Strongyloidea</taxon>
        <taxon>Heligmosomidae</taxon>
        <taxon>Heligmosomoides</taxon>
    </lineage>
</organism>
<dbReference type="InterPro" id="IPR001507">
    <property type="entry name" value="ZP_dom"/>
</dbReference>
<feature type="transmembrane region" description="Helical" evidence="1">
    <location>
        <begin position="106"/>
        <end position="127"/>
    </location>
</feature>
<dbReference type="WBParaSite" id="HPBE_0001375301-mRNA-1">
    <property type="protein sequence ID" value="HPBE_0001375301-mRNA-1"/>
    <property type="gene ID" value="HPBE_0001375301"/>
</dbReference>
<dbReference type="Proteomes" id="UP000050761">
    <property type="component" value="Unassembled WGS sequence"/>
</dbReference>
<keyword evidence="1" id="KW-0812">Transmembrane</keyword>
<feature type="domain" description="ZP" evidence="2">
    <location>
        <begin position="1"/>
        <end position="64"/>
    </location>
</feature>
<sequence length="144" mass="15759">LIADGCALLPSLMAPMKLGEHGWESALSAFRIDGSEQIDVVCMVAVCQEEACPTMSCPPSKDRSARSLEEKHPIRVDHRLIVRARTTQDLERDDRAFSELCLQPPVYLSGLALLAVCLLVLAVLICIGAKRRSDSIEDLLSISQ</sequence>
<reference evidence="4" key="1">
    <citation type="submission" date="2019-09" db="UniProtKB">
        <authorList>
            <consortium name="WormBaseParasite"/>
        </authorList>
    </citation>
    <scope>IDENTIFICATION</scope>
</reference>
<accession>A0A183FYL7</accession>
<keyword evidence="3" id="KW-1185">Reference proteome</keyword>
<dbReference type="PROSITE" id="PS51034">
    <property type="entry name" value="ZP_2"/>
    <property type="match status" value="1"/>
</dbReference>
<proteinExistence type="predicted"/>